<dbReference type="PANTHER" id="PTHR39639">
    <property type="entry name" value="CHROMOSOME 16, WHOLE GENOME SHOTGUN SEQUENCE"/>
    <property type="match status" value="1"/>
</dbReference>
<evidence type="ECO:0000313" key="2">
    <source>
        <dbReference type="EMBL" id="GEA34653.1"/>
    </source>
</evidence>
<dbReference type="Pfam" id="PF03235">
    <property type="entry name" value="GmrSD_N"/>
    <property type="match status" value="2"/>
</dbReference>
<name>A0A829W676_9FIRM</name>
<comment type="caution">
    <text evidence="2">The sequence shown here is derived from an EMBL/GenBank/DDBJ whole genome shotgun (WGS) entry which is preliminary data.</text>
</comment>
<dbReference type="Proteomes" id="UP000315200">
    <property type="component" value="Unassembled WGS sequence"/>
</dbReference>
<dbReference type="PANTHER" id="PTHR39639:SF1">
    <property type="entry name" value="DUF262 DOMAIN-CONTAINING PROTEIN"/>
    <property type="match status" value="1"/>
</dbReference>
<proteinExistence type="predicted"/>
<feature type="domain" description="GmrSD restriction endonucleases N-terminal" evidence="1">
    <location>
        <begin position="42"/>
        <end position="183"/>
    </location>
</feature>
<dbReference type="AlphaFoldDB" id="A0A829W676"/>
<gene>
    <name evidence="2" type="ORF">Ccl03g_03660</name>
</gene>
<reference evidence="2 3" key="1">
    <citation type="submission" date="2019-06" db="EMBL/GenBank/DDBJ databases">
        <title>Draft genome sequence of [Clostridium] clostridioforme NBRC 113352.</title>
        <authorList>
            <person name="Miura T."/>
            <person name="Furukawa M."/>
            <person name="Shimamura M."/>
            <person name="Ohyama Y."/>
            <person name="Yamazoe A."/>
            <person name="Kawasaki H."/>
        </authorList>
    </citation>
    <scope>NUCLEOTIDE SEQUENCE [LARGE SCALE GENOMIC DNA]</scope>
    <source>
        <strain evidence="2 3">NBRC 113352</strain>
    </source>
</reference>
<protein>
    <recommendedName>
        <fullName evidence="1">GmrSD restriction endonucleases N-terminal domain-containing protein</fullName>
    </recommendedName>
</protein>
<dbReference type="RefSeq" id="WP_002587190.1">
    <property type="nucleotide sequence ID" value="NZ_BJLB01000001.1"/>
</dbReference>
<organism evidence="2 3">
    <name type="scientific">Enterocloster clostridioformis</name>
    <dbReference type="NCBI Taxonomy" id="1531"/>
    <lineage>
        <taxon>Bacteria</taxon>
        <taxon>Bacillati</taxon>
        <taxon>Bacillota</taxon>
        <taxon>Clostridia</taxon>
        <taxon>Lachnospirales</taxon>
        <taxon>Lachnospiraceae</taxon>
        <taxon>Enterocloster</taxon>
    </lineage>
</organism>
<evidence type="ECO:0000259" key="1">
    <source>
        <dbReference type="Pfam" id="PF03235"/>
    </source>
</evidence>
<sequence length="773" mass="91612">MSNMQLDYTDITDIFKEKLKIENIVKKISSIFLNPRYANKIDYKPYFQRNYVWDEEKATYFIESILLGTEVPPLVLFQTRDKNEVIDGRQRYETIERFLNDKLVLKEKGLHSLKLLSGKKYSQLDESTRELFEETRVRILQFNVVDEPKLDDDKEDKIKKEIFRRYNSGITPLQKYDMDRAAYINDSLSKAIYNKIFLDEKLFDFLCEIILPKSKSKSNKRDKVNILTSLIRNLITLPYIPIYSYAKGSSKSDIICQYYYANIAKKDVKDELKKFQTVIKYLKKFYRRSKVRNKYLSNSKLFYEVLYWGTSIVLRNKNEIKDEDIEKVYDLLDNASQCDEIWQRIINNSQKNIELIFEPNGSHYYSAINNRYNLVANIFQIVFNIDFQKHLKDSESFKNIMNQGEIDEIKHYKINKPLPETLTIEDIISDMKKSRFLIRPDYQRSEVKNLQKASYLMESILLGINIPPLFVYKRADKVKEVVDGQQRLLTILGFLGRTYVDERGGVVNSNKDRFKLTKIKILSELEGKSIENIGSNFEEKVLEFPMDIIEIDYEQNPDFSPIDLFLRLNTKPYPIKENTFEMWNAYVDKDIVIKVKSIANKYEKKVFRAKDNRMKLEELITSLAYIDYRMNQPNTDICNVLNIYKRNDRMCSRIMSKDNVTKTLSDLSINSPKLFISALDNVELFIEKILLLIDNDTDRMRDLFNHSRKGTLYKTDQNYYFLWAMLFNITLEEIKINKACLFENIKKFFQIAQKVPNECTVEKFINMLSIKLK</sequence>
<dbReference type="InterPro" id="IPR004919">
    <property type="entry name" value="GmrSD_N"/>
</dbReference>
<dbReference type="EMBL" id="BJLB01000001">
    <property type="protein sequence ID" value="GEA34653.1"/>
    <property type="molecule type" value="Genomic_DNA"/>
</dbReference>
<evidence type="ECO:0000313" key="3">
    <source>
        <dbReference type="Proteomes" id="UP000315200"/>
    </source>
</evidence>
<accession>A0A829W676</accession>
<feature type="domain" description="GmrSD restriction endonucleases N-terminal" evidence="1">
    <location>
        <begin position="424"/>
        <end position="572"/>
    </location>
</feature>